<dbReference type="Gene3D" id="3.60.20.40">
    <property type="match status" value="1"/>
</dbReference>
<comment type="similarity">
    <text evidence="1">Belongs to the gamma-glutamyltransferase family.</text>
</comment>
<dbReference type="Proteomes" id="UP000321816">
    <property type="component" value="Chromosome"/>
</dbReference>
<accession>A0AAJ8LR36</accession>
<dbReference type="InterPro" id="IPR043137">
    <property type="entry name" value="GGT_ssub_C"/>
</dbReference>
<dbReference type="KEGG" id="ahal:FTX54_014870"/>
<protein>
    <submittedName>
        <fullName evidence="6">Gamma-glutamyltransferase</fullName>
        <ecNumber evidence="6">2.3.2.2</ecNumber>
    </submittedName>
</protein>
<evidence type="ECO:0000256" key="1">
    <source>
        <dbReference type="ARBA" id="ARBA00009381"/>
    </source>
</evidence>
<name>A0AAJ8LR36_9BACI</name>
<dbReference type="Pfam" id="PF01019">
    <property type="entry name" value="G_glu_transpept"/>
    <property type="match status" value="1"/>
</dbReference>
<dbReference type="InterPro" id="IPR029055">
    <property type="entry name" value="Ntn_hydrolases_N"/>
</dbReference>
<dbReference type="GO" id="GO:0016787">
    <property type="term" value="F:hydrolase activity"/>
    <property type="evidence" value="ECO:0007669"/>
    <property type="project" value="UniProtKB-KW"/>
</dbReference>
<feature type="region of interest" description="Disordered" evidence="5">
    <location>
        <begin position="531"/>
        <end position="550"/>
    </location>
</feature>
<dbReference type="RefSeq" id="WP_187254532.1">
    <property type="nucleotide sequence ID" value="NZ_CP144914.1"/>
</dbReference>
<keyword evidence="7" id="KW-1185">Reference proteome</keyword>
<dbReference type="EC" id="2.3.2.2" evidence="6"/>
<dbReference type="PRINTS" id="PR01210">
    <property type="entry name" value="GGTRANSPTASE"/>
</dbReference>
<evidence type="ECO:0000256" key="4">
    <source>
        <dbReference type="ARBA" id="ARBA00023145"/>
    </source>
</evidence>
<evidence type="ECO:0000256" key="2">
    <source>
        <dbReference type="ARBA" id="ARBA00022679"/>
    </source>
</evidence>
<evidence type="ECO:0000256" key="3">
    <source>
        <dbReference type="ARBA" id="ARBA00022801"/>
    </source>
</evidence>
<evidence type="ECO:0000313" key="7">
    <source>
        <dbReference type="Proteomes" id="UP000321816"/>
    </source>
</evidence>
<dbReference type="Gene3D" id="1.10.246.130">
    <property type="match status" value="1"/>
</dbReference>
<dbReference type="PANTHER" id="PTHR43199:SF1">
    <property type="entry name" value="GLUTATHIONE HYDROLASE PROENZYME"/>
    <property type="match status" value="1"/>
</dbReference>
<keyword evidence="2 6" id="KW-0808">Transferase</keyword>
<evidence type="ECO:0000256" key="5">
    <source>
        <dbReference type="SAM" id="MobiDB-lite"/>
    </source>
</evidence>
<feature type="region of interest" description="Disordered" evidence="5">
    <location>
        <begin position="25"/>
        <end position="49"/>
    </location>
</feature>
<organism evidence="6 7">
    <name type="scientific">Alkalicoccus halolimnae</name>
    <dbReference type="NCBI Taxonomy" id="1667239"/>
    <lineage>
        <taxon>Bacteria</taxon>
        <taxon>Bacillati</taxon>
        <taxon>Bacillota</taxon>
        <taxon>Bacilli</taxon>
        <taxon>Bacillales</taxon>
        <taxon>Bacillaceae</taxon>
        <taxon>Alkalicoccus</taxon>
    </lineage>
</organism>
<dbReference type="EMBL" id="CP144914">
    <property type="protein sequence ID" value="WWD79663.1"/>
    <property type="molecule type" value="Genomic_DNA"/>
</dbReference>
<keyword evidence="3" id="KW-0378">Hydrolase</keyword>
<reference evidence="6 7" key="1">
    <citation type="submission" date="2024-01" db="EMBL/GenBank/DDBJ databases">
        <title>Complete Genome Sequence of Alkalicoccus halolimnae BZ-SZ-XJ29T, a Moderately Halophilic Bacterium Isolated from a Salt Lake.</title>
        <authorList>
            <person name="Zhao B."/>
        </authorList>
    </citation>
    <scope>NUCLEOTIDE SEQUENCE [LARGE SCALE GENOMIC DNA]</scope>
    <source>
        <strain evidence="6 7">BZ-SZ-XJ29</strain>
    </source>
</reference>
<proteinExistence type="inferred from homology"/>
<dbReference type="SUPFAM" id="SSF56235">
    <property type="entry name" value="N-terminal nucleophile aminohydrolases (Ntn hydrolases)"/>
    <property type="match status" value="1"/>
</dbReference>
<dbReference type="PANTHER" id="PTHR43199">
    <property type="entry name" value="GLUTATHIONE HYDROLASE"/>
    <property type="match status" value="1"/>
</dbReference>
<feature type="compositionally biased region" description="Basic and acidic residues" evidence="5">
    <location>
        <begin position="29"/>
        <end position="45"/>
    </location>
</feature>
<dbReference type="GO" id="GO:0103068">
    <property type="term" value="F:leukotriene C4 gamma-glutamyl transferase activity"/>
    <property type="evidence" value="ECO:0007669"/>
    <property type="project" value="UniProtKB-EC"/>
</dbReference>
<dbReference type="InterPro" id="IPR051792">
    <property type="entry name" value="GGT_bact"/>
</dbReference>
<keyword evidence="4" id="KW-0865">Zymogen</keyword>
<dbReference type="AlphaFoldDB" id="A0AAJ8LR36"/>
<gene>
    <name evidence="6" type="ORF">FTX54_014870</name>
</gene>
<sequence>MKKYGGWTVLALALAGAVYGFTGLSSDSEDTRIPNPAKEEEKAESEADGAYEYGVSSDHPQATEIGMDVLDEGGTAVDAAVAVSYALGTLEPHSSGIGGGGVMLVQEPEEEPEVYDYRTIAPESGPVPDSGAGVPGFAAGMEKVHADFGSLSIKELIKPSIDLAEEGFTVDEVLEKRLTASSYRLPVKELPQFYPEGTPLREGEQFKQEELAETMQTIADEGAEAFYEGDLAGSVAEDVGGLEEEDFASYDVLEKTPVKGNFYGYDVYAPPAPSGGAMFIQSLEVTELLDLTSAEGDPEQLAYALGETNRRAHKEHQEYVGDPAFTDVPEEKLVEEDHMKELAATIEPGTLQEDFQSPLVTKADEDNHQNTTHAVIVDDDGTMVSFTNTISNFFGDGIYTNGFFMTNQLRNFSSSEDSPNSPEKGKRSNSYMVPSILSYEGRPVIGIGSAGGRRIPSVVTQVLTRAVVFEETFQKAVDAPRFYLDVFEDTFYTEEGFEMKPEAGEKLIAESSPIQFGSINGLFIEQESKTVHGAADSRRGGAWSSAEKEK</sequence>
<dbReference type="InterPro" id="IPR043138">
    <property type="entry name" value="GGT_lsub"/>
</dbReference>
<evidence type="ECO:0000313" key="6">
    <source>
        <dbReference type="EMBL" id="WWD79663.1"/>
    </source>
</evidence>
<keyword evidence="6" id="KW-0012">Acyltransferase</keyword>